<organism evidence="2">
    <name type="scientific">Arion vulgaris</name>
    <dbReference type="NCBI Taxonomy" id="1028688"/>
    <lineage>
        <taxon>Eukaryota</taxon>
        <taxon>Metazoa</taxon>
        <taxon>Spiralia</taxon>
        <taxon>Lophotrochozoa</taxon>
        <taxon>Mollusca</taxon>
        <taxon>Gastropoda</taxon>
        <taxon>Heterobranchia</taxon>
        <taxon>Euthyneura</taxon>
        <taxon>Panpulmonata</taxon>
        <taxon>Eupulmonata</taxon>
        <taxon>Stylommatophora</taxon>
        <taxon>Helicina</taxon>
        <taxon>Arionoidea</taxon>
        <taxon>Arionidae</taxon>
        <taxon>Arion</taxon>
    </lineage>
</organism>
<evidence type="ECO:0000256" key="1">
    <source>
        <dbReference type="SAM" id="MobiDB-lite"/>
    </source>
</evidence>
<proteinExistence type="predicted"/>
<evidence type="ECO:0000313" key="2">
    <source>
        <dbReference type="EMBL" id="CEK76932.1"/>
    </source>
</evidence>
<feature type="compositionally biased region" description="Polar residues" evidence="1">
    <location>
        <begin position="10"/>
        <end position="19"/>
    </location>
</feature>
<dbReference type="AlphaFoldDB" id="A0A0B7A8H9"/>
<accession>A0A0B7A8H9</accession>
<reference evidence="2" key="1">
    <citation type="submission" date="2014-12" db="EMBL/GenBank/DDBJ databases">
        <title>Insight into the proteome of Arion vulgaris.</title>
        <authorList>
            <person name="Aradska J."/>
            <person name="Bulat T."/>
            <person name="Smidak R."/>
            <person name="Sarate P."/>
            <person name="Gangsoo J."/>
            <person name="Sialana F."/>
            <person name="Bilban M."/>
            <person name="Lubec G."/>
        </authorList>
    </citation>
    <scope>NUCLEOTIDE SEQUENCE</scope>
    <source>
        <tissue evidence="2">Skin</tissue>
    </source>
</reference>
<protein>
    <submittedName>
        <fullName evidence="2">Uncharacterized protein</fullName>
    </submittedName>
</protein>
<feature type="region of interest" description="Disordered" evidence="1">
    <location>
        <begin position="1"/>
        <end position="20"/>
    </location>
</feature>
<dbReference type="EMBL" id="HACG01030067">
    <property type="protein sequence ID" value="CEK76932.1"/>
    <property type="molecule type" value="Transcribed_RNA"/>
</dbReference>
<sequence>MWTESRTHSARSINCGKNTDQPETKIAKLFGILEELTNTTKYNQKTISLCRH</sequence>
<gene>
    <name evidence="2" type="primary">ORF102197</name>
</gene>
<name>A0A0B7A8H9_9EUPU</name>